<organism evidence="1 2">
    <name type="scientific">Entamoeba nuttalli</name>
    <dbReference type="NCBI Taxonomy" id="412467"/>
    <lineage>
        <taxon>Eukaryota</taxon>
        <taxon>Amoebozoa</taxon>
        <taxon>Evosea</taxon>
        <taxon>Archamoebae</taxon>
        <taxon>Mastigamoebida</taxon>
        <taxon>Entamoebidae</taxon>
        <taxon>Entamoeba</taxon>
    </lineage>
</organism>
<protein>
    <submittedName>
        <fullName evidence="1">Uncharacterized protein</fullName>
    </submittedName>
</protein>
<accession>A0ABQ0DAZ4</accession>
<gene>
    <name evidence="1" type="ORF">ENUP19_0044G0033</name>
</gene>
<name>A0ABQ0DAZ4_9EUKA</name>
<sequence>MNMSLSHPQAIMQPIAKAQISIDSTSTSFADEIMIIDDYMQREDCSYPQRTINPIPFERTACLPFGDDYVSSASQSQTSSLAEGLYWLNKFC</sequence>
<dbReference type="EMBL" id="BAAFRS010000044">
    <property type="protein sequence ID" value="GAB1219857.1"/>
    <property type="molecule type" value="Genomic_DNA"/>
</dbReference>
<keyword evidence="2" id="KW-1185">Reference proteome</keyword>
<dbReference type="Proteomes" id="UP001628156">
    <property type="component" value="Unassembled WGS sequence"/>
</dbReference>
<evidence type="ECO:0000313" key="1">
    <source>
        <dbReference type="EMBL" id="GAB1219857.1"/>
    </source>
</evidence>
<proteinExistence type="predicted"/>
<reference evidence="1 2" key="1">
    <citation type="journal article" date="2019" name="PLoS Negl. Trop. Dis.">
        <title>Whole genome sequencing of Entamoeba nuttalli reveals mammalian host-related molecular signatures and a novel octapeptide-repeat surface protein.</title>
        <authorList>
            <person name="Tanaka M."/>
            <person name="Makiuchi T."/>
            <person name="Komiyama T."/>
            <person name="Shiina T."/>
            <person name="Osaki K."/>
            <person name="Tachibana H."/>
        </authorList>
    </citation>
    <scope>NUCLEOTIDE SEQUENCE [LARGE SCALE GENOMIC DNA]</scope>
    <source>
        <strain evidence="1 2">P19-061405</strain>
    </source>
</reference>
<comment type="caution">
    <text evidence="1">The sequence shown here is derived from an EMBL/GenBank/DDBJ whole genome shotgun (WGS) entry which is preliminary data.</text>
</comment>
<evidence type="ECO:0000313" key="2">
    <source>
        <dbReference type="Proteomes" id="UP001628156"/>
    </source>
</evidence>